<dbReference type="AlphaFoldDB" id="A0A8K1FH02"/>
<name>A0A8K1FH02_PYTOL</name>
<feature type="region of interest" description="Disordered" evidence="1">
    <location>
        <begin position="34"/>
        <end position="73"/>
    </location>
</feature>
<gene>
    <name evidence="2" type="ORF">Poli38472_011861</name>
</gene>
<keyword evidence="3" id="KW-1185">Reference proteome</keyword>
<protein>
    <submittedName>
        <fullName evidence="2">Uncharacterized protein</fullName>
    </submittedName>
</protein>
<dbReference type="Proteomes" id="UP000794436">
    <property type="component" value="Unassembled WGS sequence"/>
</dbReference>
<reference evidence="2" key="1">
    <citation type="submission" date="2019-03" db="EMBL/GenBank/DDBJ databases">
        <title>Long read genome sequence of the mycoparasitic Pythium oligandrum ATCC 38472 isolated from sugarbeet rhizosphere.</title>
        <authorList>
            <person name="Gaulin E."/>
        </authorList>
    </citation>
    <scope>NUCLEOTIDE SEQUENCE</scope>
    <source>
        <strain evidence="2">ATCC 38472_TT</strain>
    </source>
</reference>
<sequence>MPALTDDLVLFRDELTDDETLSAALELIDELDFELPGDSSQPSTPPTSVLPRDAQSVGKAKVSPRPKQRRSQREQLIALRSNVKELERELQVLRETKHSPDKELWKTIVMTQLFERQRAESENMRLQLMLYEHVTATRELEQALFKKRPIPEPDELTESADTTKRARPRKGIPHLGDENVEKELLDIVEAMYADVDTLIQTQKRKNTTERCRFSEIRGGDPTSDPVLEGADARMYPFDYRATADIMWQVFAEFIDSNVTILQERVDDDEGIVTRLYEQDVDLATWQGQFRIKVVGRRFVEDNRIIHIACMLMDPIELDTKPVDGLCIRQRIIDVIEAAPVNYLTTPATLKRSFGVFEPRVYDSHLSNDERREGVGMLTKFALMSGKRTCKEKHQYLENRLADSLGMITLNGDEVSAAERSDVLKRWYYHDDSAV</sequence>
<comment type="caution">
    <text evidence="2">The sequence shown here is derived from an EMBL/GenBank/DDBJ whole genome shotgun (WGS) entry which is preliminary data.</text>
</comment>
<evidence type="ECO:0000313" key="2">
    <source>
        <dbReference type="EMBL" id="TMW58273.1"/>
    </source>
</evidence>
<dbReference type="EMBL" id="SPLM01000112">
    <property type="protein sequence ID" value="TMW58273.1"/>
    <property type="molecule type" value="Genomic_DNA"/>
</dbReference>
<proteinExistence type="predicted"/>
<accession>A0A8K1FH02</accession>
<evidence type="ECO:0000313" key="3">
    <source>
        <dbReference type="Proteomes" id="UP000794436"/>
    </source>
</evidence>
<evidence type="ECO:0000256" key="1">
    <source>
        <dbReference type="SAM" id="MobiDB-lite"/>
    </source>
</evidence>
<organism evidence="2 3">
    <name type="scientific">Pythium oligandrum</name>
    <name type="common">Mycoparasitic fungus</name>
    <dbReference type="NCBI Taxonomy" id="41045"/>
    <lineage>
        <taxon>Eukaryota</taxon>
        <taxon>Sar</taxon>
        <taxon>Stramenopiles</taxon>
        <taxon>Oomycota</taxon>
        <taxon>Peronosporomycetes</taxon>
        <taxon>Pythiales</taxon>
        <taxon>Pythiaceae</taxon>
        <taxon>Pythium</taxon>
    </lineage>
</organism>
<feature type="region of interest" description="Disordered" evidence="1">
    <location>
        <begin position="150"/>
        <end position="175"/>
    </location>
</feature>